<evidence type="ECO:0000256" key="1">
    <source>
        <dbReference type="ARBA" id="ARBA00008139"/>
    </source>
</evidence>
<dbReference type="Proteomes" id="UP001497497">
    <property type="component" value="Unassembled WGS sequence"/>
</dbReference>
<evidence type="ECO:0000313" key="7">
    <source>
        <dbReference type="EMBL" id="CAL1545973.1"/>
    </source>
</evidence>
<name>A0AAV2IGZ9_LYMST</name>
<evidence type="ECO:0000313" key="8">
    <source>
        <dbReference type="Proteomes" id="UP001497497"/>
    </source>
</evidence>
<dbReference type="GO" id="GO:0016020">
    <property type="term" value="C:membrane"/>
    <property type="evidence" value="ECO:0007669"/>
    <property type="project" value="InterPro"/>
</dbReference>
<comment type="caution">
    <text evidence="7">The sequence shown here is derived from an EMBL/GenBank/DDBJ whole genome shotgun (WGS) entry which is preliminary data.</text>
</comment>
<organism evidence="7 8">
    <name type="scientific">Lymnaea stagnalis</name>
    <name type="common">Great pond snail</name>
    <name type="synonym">Helix stagnalis</name>
    <dbReference type="NCBI Taxonomy" id="6523"/>
    <lineage>
        <taxon>Eukaryota</taxon>
        <taxon>Metazoa</taxon>
        <taxon>Spiralia</taxon>
        <taxon>Lophotrochozoa</taxon>
        <taxon>Mollusca</taxon>
        <taxon>Gastropoda</taxon>
        <taxon>Heterobranchia</taxon>
        <taxon>Euthyneura</taxon>
        <taxon>Panpulmonata</taxon>
        <taxon>Hygrophila</taxon>
        <taxon>Lymnaeoidea</taxon>
        <taxon>Lymnaeidae</taxon>
        <taxon>Lymnaea</taxon>
    </lineage>
</organism>
<comment type="similarity">
    <text evidence="1 6">Belongs to the peptidase M2 family.</text>
</comment>
<dbReference type="SUPFAM" id="SSF55486">
    <property type="entry name" value="Metalloproteases ('zincins'), catalytic domain"/>
    <property type="match status" value="1"/>
</dbReference>
<accession>A0AAV2IGZ9</accession>
<keyword evidence="8" id="KW-1185">Reference proteome</keyword>
<dbReference type="AlphaFoldDB" id="A0AAV2IGZ9"/>
<keyword evidence="2" id="KW-0732">Signal</keyword>
<dbReference type="GO" id="GO:0008237">
    <property type="term" value="F:metallopeptidase activity"/>
    <property type="evidence" value="ECO:0007669"/>
    <property type="project" value="InterPro"/>
</dbReference>
<gene>
    <name evidence="7" type="ORF">GSLYS_00019350001</name>
</gene>
<keyword evidence="3 5" id="KW-1015">Disulfide bond</keyword>
<dbReference type="InterPro" id="IPR001548">
    <property type="entry name" value="Peptidase_M2"/>
</dbReference>
<dbReference type="Pfam" id="PF01401">
    <property type="entry name" value="Peptidase_M2"/>
    <property type="match status" value="1"/>
</dbReference>
<dbReference type="PROSITE" id="PS52011">
    <property type="entry name" value="PEPTIDASE_M2"/>
    <property type="match status" value="1"/>
</dbReference>
<evidence type="ECO:0008006" key="9">
    <source>
        <dbReference type="Google" id="ProtNLM"/>
    </source>
</evidence>
<comment type="caution">
    <text evidence="6">Lacks conserved residue(s) required for the propagation of feature annotation.</text>
</comment>
<dbReference type="EMBL" id="CAXITT010000756">
    <property type="protein sequence ID" value="CAL1545973.1"/>
    <property type="molecule type" value="Genomic_DNA"/>
</dbReference>
<feature type="disulfide bond" evidence="5">
    <location>
        <begin position="45"/>
        <end position="57"/>
    </location>
</feature>
<proteinExistence type="inferred from homology"/>
<dbReference type="GO" id="GO:0008241">
    <property type="term" value="F:peptidyl-dipeptidase activity"/>
    <property type="evidence" value="ECO:0007669"/>
    <property type="project" value="InterPro"/>
</dbReference>
<evidence type="ECO:0000256" key="2">
    <source>
        <dbReference type="ARBA" id="ARBA00022729"/>
    </source>
</evidence>
<evidence type="ECO:0000256" key="6">
    <source>
        <dbReference type="PROSITE-ProRule" id="PRU01355"/>
    </source>
</evidence>
<protein>
    <recommendedName>
        <fullName evidence="9">Angiotensin-converting enzyme</fullName>
    </recommendedName>
</protein>
<feature type="non-terminal residue" evidence="7">
    <location>
        <position position="1"/>
    </location>
</feature>
<dbReference type="GO" id="GO:0006508">
    <property type="term" value="P:proteolysis"/>
    <property type="evidence" value="ECO:0007669"/>
    <property type="project" value="InterPro"/>
</dbReference>
<evidence type="ECO:0000256" key="4">
    <source>
        <dbReference type="ARBA" id="ARBA00023180"/>
    </source>
</evidence>
<evidence type="ECO:0000256" key="3">
    <source>
        <dbReference type="ARBA" id="ARBA00023157"/>
    </source>
</evidence>
<reference evidence="7 8" key="1">
    <citation type="submission" date="2024-04" db="EMBL/GenBank/DDBJ databases">
        <authorList>
            <consortium name="Genoscope - CEA"/>
            <person name="William W."/>
        </authorList>
    </citation>
    <scope>NUCLEOTIDE SEQUENCE [LARGE SCALE GENOMIC DNA]</scope>
</reference>
<dbReference type="PANTHER" id="PTHR10514">
    <property type="entry name" value="ANGIOTENSIN-CONVERTING ENZYME"/>
    <property type="match status" value="1"/>
</dbReference>
<evidence type="ECO:0000256" key="5">
    <source>
        <dbReference type="PIRSR" id="PIRSR601548-4"/>
    </source>
</evidence>
<keyword evidence="4" id="KW-0325">Glycoprotein</keyword>
<sequence>GIRSPVARSEKNFDPGAKYHITSNSPYISYFVSYFQQFQMFKALCDISGYDGPLHECDFYGSREAGKKLKHMLSQGSSIPWQDQLDYLTGSRQVTADAILQYFKPLHVWLVNDNTLHKETIGWDSAKINWSDK</sequence>
<dbReference type="PANTHER" id="PTHR10514:SF27">
    <property type="entry name" value="ANGIOTENSIN-CONVERTING ENZYME"/>
    <property type="match status" value="1"/>
</dbReference>